<dbReference type="Proteomes" id="UP001268896">
    <property type="component" value="Unassembled WGS sequence"/>
</dbReference>
<reference evidence="1 5" key="2">
    <citation type="submission" date="2023-03" db="EMBL/GenBank/DDBJ databases">
        <authorList>
            <person name="Shen W."/>
            <person name="Cai J."/>
        </authorList>
    </citation>
    <scope>NUCLEOTIDE SEQUENCE [LARGE SCALE GENOMIC DNA]</scope>
    <source>
        <strain evidence="2 5">B516</strain>
        <strain evidence="1">K72-2</strain>
    </source>
</reference>
<sequence>MEAETIVLGKAYECKPVGLESRVIGEVVRKMERCAVLHVIRYEETDHDELEERCGRVVAKYNEIYQPALVECFSS</sequence>
<gene>
    <name evidence="3" type="ORF">DW084_05655</name>
    <name evidence="1" type="ORF">P7I32_13725</name>
    <name evidence="2" type="ORF">P7I34_04510</name>
</gene>
<evidence type="ECO:0000313" key="1">
    <source>
        <dbReference type="EMBL" id="MDT2965669.1"/>
    </source>
</evidence>
<evidence type="ECO:0000313" key="2">
    <source>
        <dbReference type="EMBL" id="MDT2981914.1"/>
    </source>
</evidence>
<name>A0A1L8SDM8_ENTCA</name>
<evidence type="ECO:0000313" key="4">
    <source>
        <dbReference type="Proteomes" id="UP000286288"/>
    </source>
</evidence>
<dbReference type="RefSeq" id="WP_005229082.1">
    <property type="nucleotide sequence ID" value="NZ_BAAAXK010000045.1"/>
</dbReference>
<evidence type="ECO:0000313" key="5">
    <source>
        <dbReference type="Proteomes" id="UP001253851"/>
    </source>
</evidence>
<dbReference type="Proteomes" id="UP001253851">
    <property type="component" value="Unassembled WGS sequence"/>
</dbReference>
<dbReference type="AlphaFoldDB" id="A0A1L8SDM8"/>
<accession>A0A1L8SDM8</accession>
<proteinExistence type="predicted"/>
<dbReference type="EMBL" id="JARQDZ010000002">
    <property type="protein sequence ID" value="MDT2981914.1"/>
    <property type="molecule type" value="Genomic_DNA"/>
</dbReference>
<evidence type="ECO:0000313" key="3">
    <source>
        <dbReference type="EMBL" id="RHK06993.1"/>
    </source>
</evidence>
<organism evidence="3 4">
    <name type="scientific">Enterococcus casseliflavus</name>
    <name type="common">Enterococcus flavescens</name>
    <dbReference type="NCBI Taxonomy" id="37734"/>
    <lineage>
        <taxon>Bacteria</taxon>
        <taxon>Bacillati</taxon>
        <taxon>Bacillota</taxon>
        <taxon>Bacilli</taxon>
        <taxon>Lactobacillales</taxon>
        <taxon>Enterococcaceae</taxon>
        <taxon>Enterococcus</taxon>
    </lineage>
</organism>
<comment type="caution">
    <text evidence="3">The sequence shown here is derived from an EMBL/GenBank/DDBJ whole genome shotgun (WGS) entry which is preliminary data.</text>
</comment>
<dbReference type="OrthoDB" id="2185967at2"/>
<dbReference type="EMBL" id="JARQDV010000010">
    <property type="protein sequence ID" value="MDT2965669.1"/>
    <property type="molecule type" value="Genomic_DNA"/>
</dbReference>
<reference evidence="3 4" key="1">
    <citation type="submission" date="2018-08" db="EMBL/GenBank/DDBJ databases">
        <title>A genome reference for cultivated species of the human gut microbiota.</title>
        <authorList>
            <person name="Zou Y."/>
            <person name="Xue W."/>
            <person name="Luo G."/>
        </authorList>
    </citation>
    <scope>NUCLEOTIDE SEQUENCE [LARGE SCALE GENOMIC DNA]</scope>
    <source>
        <strain evidence="3 4">AF48-16</strain>
    </source>
</reference>
<dbReference type="Proteomes" id="UP000286288">
    <property type="component" value="Unassembled WGS sequence"/>
</dbReference>
<dbReference type="GeneID" id="15142867"/>
<protein>
    <submittedName>
        <fullName evidence="3">Uncharacterized protein</fullName>
    </submittedName>
</protein>
<dbReference type="EMBL" id="QRMZ01000006">
    <property type="protein sequence ID" value="RHK06993.1"/>
    <property type="molecule type" value="Genomic_DNA"/>
</dbReference>